<keyword evidence="2" id="KW-0255">Endonuclease</keyword>
<gene>
    <name evidence="2" type="ORF">SAMN02745824_2708</name>
</gene>
<dbReference type="InterPro" id="IPR007569">
    <property type="entry name" value="DUF559"/>
</dbReference>
<dbReference type="CDD" id="cd01038">
    <property type="entry name" value="Endonuclease_DUF559"/>
    <property type="match status" value="1"/>
</dbReference>
<dbReference type="PANTHER" id="PTHR38590">
    <property type="entry name" value="BLL0828 PROTEIN"/>
    <property type="match status" value="1"/>
</dbReference>
<dbReference type="InterPro" id="IPR011335">
    <property type="entry name" value="Restrct_endonuc-II-like"/>
</dbReference>
<dbReference type="AlphaFoldDB" id="A0A1N6G7G8"/>
<accession>A0A1N6G7G8</accession>
<feature type="domain" description="DUF559" evidence="1">
    <location>
        <begin position="6"/>
        <end position="107"/>
    </location>
</feature>
<keyword evidence="2" id="KW-0378">Hydrolase</keyword>
<evidence type="ECO:0000259" key="1">
    <source>
        <dbReference type="Pfam" id="PF04480"/>
    </source>
</evidence>
<dbReference type="EMBL" id="FSQW01000002">
    <property type="protein sequence ID" value="SIO03411.1"/>
    <property type="molecule type" value="Genomic_DNA"/>
</dbReference>
<evidence type="ECO:0000313" key="2">
    <source>
        <dbReference type="EMBL" id="SIO03411.1"/>
    </source>
</evidence>
<keyword evidence="2" id="KW-0540">Nuclease</keyword>
<organism evidence="2 3">
    <name type="scientific">Parasphingorhabdus marina DSM 22363</name>
    <dbReference type="NCBI Taxonomy" id="1123272"/>
    <lineage>
        <taxon>Bacteria</taxon>
        <taxon>Pseudomonadati</taxon>
        <taxon>Pseudomonadota</taxon>
        <taxon>Alphaproteobacteria</taxon>
        <taxon>Sphingomonadales</taxon>
        <taxon>Sphingomonadaceae</taxon>
        <taxon>Parasphingorhabdus</taxon>
    </lineage>
</organism>
<keyword evidence="3" id="KW-1185">Reference proteome</keyword>
<dbReference type="InterPro" id="IPR047216">
    <property type="entry name" value="Endonuclease_DUF559_bact"/>
</dbReference>
<reference evidence="3" key="1">
    <citation type="submission" date="2016-11" db="EMBL/GenBank/DDBJ databases">
        <authorList>
            <person name="Varghese N."/>
            <person name="Submissions S."/>
        </authorList>
    </citation>
    <scope>NUCLEOTIDE SEQUENCE [LARGE SCALE GENOMIC DNA]</scope>
    <source>
        <strain evidence="3">DSM 22363</strain>
    </source>
</reference>
<dbReference type="Gene3D" id="3.40.960.10">
    <property type="entry name" value="VSR Endonuclease"/>
    <property type="match status" value="1"/>
</dbReference>
<dbReference type="SUPFAM" id="SSF52980">
    <property type="entry name" value="Restriction endonuclease-like"/>
    <property type="match status" value="1"/>
</dbReference>
<protein>
    <submittedName>
        <fullName evidence="2">Very-short-patch-repair endonuclease</fullName>
    </submittedName>
</protein>
<dbReference type="Proteomes" id="UP000185192">
    <property type="component" value="Unassembled WGS sequence"/>
</dbReference>
<dbReference type="OrthoDB" id="9798754at2"/>
<dbReference type="GO" id="GO:0004519">
    <property type="term" value="F:endonuclease activity"/>
    <property type="evidence" value="ECO:0007669"/>
    <property type="project" value="UniProtKB-KW"/>
</dbReference>
<proteinExistence type="predicted"/>
<dbReference type="Pfam" id="PF04480">
    <property type="entry name" value="DUF559"/>
    <property type="match status" value="1"/>
</dbReference>
<evidence type="ECO:0000313" key="3">
    <source>
        <dbReference type="Proteomes" id="UP000185192"/>
    </source>
</evidence>
<dbReference type="STRING" id="1123272.SAMN02745824_2708"/>
<dbReference type="PANTHER" id="PTHR38590:SF1">
    <property type="entry name" value="BLL0828 PROTEIN"/>
    <property type="match status" value="1"/>
</dbReference>
<sequence length="129" mass="15287">MRDSRLLEFARRSRREMTEPETRMWLELRAKRFHGIKFRKQKVIGKYIADFSARDPMLVIEIDGDSHGVQREYEERRTRYLEGQGYRVVRFTNEEVMTNLDGVLQRLGEIVCDMNPPLPTLSPEGERAL</sequence>
<name>A0A1N6G7G8_9SPHN</name>